<reference evidence="1" key="1">
    <citation type="submission" date="2019-08" db="EMBL/GenBank/DDBJ databases">
        <authorList>
            <person name="Kucharzyk K."/>
            <person name="Murdoch R.W."/>
            <person name="Higgins S."/>
            <person name="Loffler F."/>
        </authorList>
    </citation>
    <scope>NUCLEOTIDE SEQUENCE</scope>
</reference>
<evidence type="ECO:0000313" key="1">
    <source>
        <dbReference type="EMBL" id="MPM74015.1"/>
    </source>
</evidence>
<dbReference type="InterPro" id="IPR011322">
    <property type="entry name" value="N-reg_PII-like_a/b"/>
</dbReference>
<dbReference type="AlphaFoldDB" id="A0A645CAR3"/>
<accession>A0A645CAR3</accession>
<name>A0A645CAR3_9ZZZZ</name>
<sequence>MQLLPLFVFVSLFYLKMHGFCKNEANFILTCFTFAEQVVSFLHVHCRLLAVQNYVCYNSLNFRTVVSCPDEASGIMMDADQEEGVDIQMSYQTIVTVVDKGLIDRVFESARCEESYCGTVIAGRGSGMHENKKLFNLALEPEKEILLVLTQEEHSEKIINQIEEAVNITAPGNGILFGINLRRAHGISG</sequence>
<dbReference type="EMBL" id="VSSQ01025702">
    <property type="protein sequence ID" value="MPM74015.1"/>
    <property type="molecule type" value="Genomic_DNA"/>
</dbReference>
<dbReference type="Gene3D" id="3.30.70.120">
    <property type="match status" value="1"/>
</dbReference>
<dbReference type="SUPFAM" id="SSF54913">
    <property type="entry name" value="GlnB-like"/>
    <property type="match status" value="1"/>
</dbReference>
<dbReference type="InterPro" id="IPR015867">
    <property type="entry name" value="N-reg_PII/ATP_PRibTrfase_C"/>
</dbReference>
<protein>
    <recommendedName>
        <fullName evidence="2">Nitrogen regulatory protein P-II</fullName>
    </recommendedName>
</protein>
<evidence type="ECO:0008006" key="2">
    <source>
        <dbReference type="Google" id="ProtNLM"/>
    </source>
</evidence>
<organism evidence="1">
    <name type="scientific">bioreactor metagenome</name>
    <dbReference type="NCBI Taxonomy" id="1076179"/>
    <lineage>
        <taxon>unclassified sequences</taxon>
        <taxon>metagenomes</taxon>
        <taxon>ecological metagenomes</taxon>
    </lineage>
</organism>
<proteinExistence type="predicted"/>
<comment type="caution">
    <text evidence="1">The sequence shown here is derived from an EMBL/GenBank/DDBJ whole genome shotgun (WGS) entry which is preliminary data.</text>
</comment>
<gene>
    <name evidence="1" type="ORF">SDC9_121000</name>
</gene>